<reference evidence="2" key="1">
    <citation type="journal article" date="2022" name="Nat. Microbiol.">
        <title>Unique mobile elements and scalable gene flow at the prokaryote-eukaryote boundary revealed by circularized Asgard archaea genomes.</title>
        <authorList>
            <person name="Wu F."/>
            <person name="Speth D.R."/>
            <person name="Philosof A."/>
            <person name="Cremiere A."/>
            <person name="Narayanan A."/>
            <person name="Barco R.A."/>
            <person name="Connon S.A."/>
            <person name="Amend J.P."/>
            <person name="Antoshechkin I.A."/>
            <person name="Orphan V.J."/>
        </authorList>
    </citation>
    <scope>NUCLEOTIDE SEQUENCE</scope>
    <source>
        <strain evidence="2">PM71</strain>
    </source>
</reference>
<proteinExistence type="predicted"/>
<dbReference type="EMBL" id="CP084166">
    <property type="protein sequence ID" value="UJG40228.1"/>
    <property type="molecule type" value="Genomic_DNA"/>
</dbReference>
<gene>
    <name evidence="2" type="ORF">K9W45_10350</name>
</gene>
<name>A0A9Y1FL53_9ARCH</name>
<dbReference type="AlphaFoldDB" id="A0A9Y1FL53"/>
<feature type="domain" description="MoaB/Mog" evidence="1">
    <location>
        <begin position="20"/>
        <end position="169"/>
    </location>
</feature>
<protein>
    <submittedName>
        <fullName evidence="2">MogA/MoaB family molybdenum cofactor biosynthesis protein</fullName>
    </submittedName>
</protein>
<dbReference type="PIRSF" id="PIRSF006443">
    <property type="entry name" value="MoaB"/>
    <property type="match status" value="1"/>
</dbReference>
<dbReference type="InterPro" id="IPR012245">
    <property type="entry name" value="MoaB"/>
</dbReference>
<dbReference type="SMART" id="SM00852">
    <property type="entry name" value="MoCF_biosynth"/>
    <property type="match status" value="1"/>
</dbReference>
<accession>A0A9Y1FL53</accession>
<dbReference type="GO" id="GO:0005829">
    <property type="term" value="C:cytosol"/>
    <property type="evidence" value="ECO:0007669"/>
    <property type="project" value="TreeGrafter"/>
</dbReference>
<sequence>MNETPKEKHTVNKNISINVQLIMVSDSLSKADDITRKRNDKSGNIAKDMLEKAGISPGTIIYVEDSLAEIQKKIKLAVEEGKNFIITMGGTGISSRDVTIEAVKPLLTKQLDGFGELFRSLTFEQVGTVSIMTRALAGIIKQSLVVSLPGSPNAVKLGIDIILKELMHILNLISR</sequence>
<dbReference type="PANTHER" id="PTHR43232:SF2">
    <property type="entry name" value="MOLYBDENUM COFACTOR BIOSYNTHESIS PROTEIN B"/>
    <property type="match status" value="1"/>
</dbReference>
<dbReference type="Gene3D" id="3.40.980.10">
    <property type="entry name" value="MoaB/Mog-like domain"/>
    <property type="match status" value="1"/>
</dbReference>
<dbReference type="CDD" id="cd00886">
    <property type="entry name" value="MogA_MoaB"/>
    <property type="match status" value="1"/>
</dbReference>
<evidence type="ECO:0000259" key="1">
    <source>
        <dbReference type="SMART" id="SM00852"/>
    </source>
</evidence>
<dbReference type="NCBIfam" id="TIGR00177">
    <property type="entry name" value="molyb_syn"/>
    <property type="match status" value="1"/>
</dbReference>
<organism evidence="2">
    <name type="scientific">Candidatus Heimdallarchaeum aukensis</name>
    <dbReference type="NCBI Taxonomy" id="2876573"/>
    <lineage>
        <taxon>Archaea</taxon>
        <taxon>Promethearchaeati</taxon>
        <taxon>Candidatus Heimdallarchaeota</taxon>
        <taxon>Candidatus Heimdallarchaeia (ex Rinke et al. 2021) (nom. nud.)</taxon>
        <taxon>Candidatus Heimdallarchaeales</taxon>
        <taxon>Candidatus Heimdallarchaeaceae</taxon>
        <taxon>Candidatus Heimdallarchaeum</taxon>
    </lineage>
</organism>
<dbReference type="Proteomes" id="UP001201020">
    <property type="component" value="Chromosome"/>
</dbReference>
<evidence type="ECO:0000313" key="2">
    <source>
        <dbReference type="EMBL" id="UJG40228.1"/>
    </source>
</evidence>
<dbReference type="GO" id="GO:0006777">
    <property type="term" value="P:Mo-molybdopterin cofactor biosynthetic process"/>
    <property type="evidence" value="ECO:0007669"/>
    <property type="project" value="InterPro"/>
</dbReference>
<dbReference type="SUPFAM" id="SSF53218">
    <property type="entry name" value="Molybdenum cofactor biosynthesis proteins"/>
    <property type="match status" value="1"/>
</dbReference>
<dbReference type="InterPro" id="IPR001453">
    <property type="entry name" value="MoaB/Mog_dom"/>
</dbReference>
<dbReference type="InterPro" id="IPR036425">
    <property type="entry name" value="MoaB/Mog-like_dom_sf"/>
</dbReference>
<dbReference type="Pfam" id="PF00994">
    <property type="entry name" value="MoCF_biosynth"/>
    <property type="match status" value="1"/>
</dbReference>
<dbReference type="PANTHER" id="PTHR43232">
    <property type="entry name" value="MOLYBDENUM COFACTOR BIOSYNTHESIS PROTEIN B"/>
    <property type="match status" value="1"/>
</dbReference>